<dbReference type="OrthoDB" id="3799784at2759"/>
<feature type="compositionally biased region" description="Basic and acidic residues" evidence="1">
    <location>
        <begin position="212"/>
        <end position="229"/>
    </location>
</feature>
<evidence type="ECO:0000313" key="2">
    <source>
        <dbReference type="EMBL" id="EMD86358.1"/>
    </source>
</evidence>
<feature type="region of interest" description="Disordered" evidence="1">
    <location>
        <begin position="206"/>
        <end position="229"/>
    </location>
</feature>
<dbReference type="AlphaFoldDB" id="M2UEF6"/>
<dbReference type="Proteomes" id="UP000016936">
    <property type="component" value="Unassembled WGS sequence"/>
</dbReference>
<dbReference type="EMBL" id="KB445585">
    <property type="protein sequence ID" value="EMD86358.1"/>
    <property type="molecule type" value="Genomic_DNA"/>
</dbReference>
<accession>M2UEF6</accession>
<evidence type="ECO:0000313" key="3">
    <source>
        <dbReference type="Proteomes" id="UP000016936"/>
    </source>
</evidence>
<feature type="region of interest" description="Disordered" evidence="1">
    <location>
        <begin position="74"/>
        <end position="170"/>
    </location>
</feature>
<keyword evidence="3" id="KW-1185">Reference proteome</keyword>
<dbReference type="eggNOG" id="ENOG502TGYF">
    <property type="taxonomic scope" value="Eukaryota"/>
</dbReference>
<reference evidence="3" key="2">
    <citation type="journal article" date="2013" name="PLoS Genet.">
        <title>Comparative genome structure, secondary metabolite, and effector coding capacity across Cochliobolus pathogens.</title>
        <authorList>
            <person name="Condon B.J."/>
            <person name="Leng Y."/>
            <person name="Wu D."/>
            <person name="Bushley K.E."/>
            <person name="Ohm R.A."/>
            <person name="Otillar R."/>
            <person name="Martin J."/>
            <person name="Schackwitz W."/>
            <person name="Grimwood J."/>
            <person name="MohdZainudin N."/>
            <person name="Xue C."/>
            <person name="Wang R."/>
            <person name="Manning V.A."/>
            <person name="Dhillon B."/>
            <person name="Tu Z.J."/>
            <person name="Steffenson B.J."/>
            <person name="Salamov A."/>
            <person name="Sun H."/>
            <person name="Lowry S."/>
            <person name="LaButti K."/>
            <person name="Han J."/>
            <person name="Copeland A."/>
            <person name="Lindquist E."/>
            <person name="Barry K."/>
            <person name="Schmutz J."/>
            <person name="Baker S.E."/>
            <person name="Ciuffetti L.M."/>
            <person name="Grigoriev I.V."/>
            <person name="Zhong S."/>
            <person name="Turgeon B.G."/>
        </authorList>
    </citation>
    <scope>NUCLEOTIDE SEQUENCE [LARGE SCALE GENOMIC DNA]</scope>
    <source>
        <strain evidence="3">C5 / ATCC 48332 / race O</strain>
    </source>
</reference>
<gene>
    <name evidence="2" type="ORF">COCHEDRAFT_1198285</name>
</gene>
<evidence type="ECO:0000256" key="1">
    <source>
        <dbReference type="SAM" id="MobiDB-lite"/>
    </source>
</evidence>
<reference evidence="2 3" key="1">
    <citation type="journal article" date="2012" name="PLoS Pathog.">
        <title>Diverse lifestyles and strategies of plant pathogenesis encoded in the genomes of eighteen Dothideomycetes fungi.</title>
        <authorList>
            <person name="Ohm R.A."/>
            <person name="Feau N."/>
            <person name="Henrissat B."/>
            <person name="Schoch C.L."/>
            <person name="Horwitz B.A."/>
            <person name="Barry K.W."/>
            <person name="Condon B.J."/>
            <person name="Copeland A.C."/>
            <person name="Dhillon B."/>
            <person name="Glaser F."/>
            <person name="Hesse C.N."/>
            <person name="Kosti I."/>
            <person name="LaButti K."/>
            <person name="Lindquist E.A."/>
            <person name="Lucas S."/>
            <person name="Salamov A.A."/>
            <person name="Bradshaw R.E."/>
            <person name="Ciuffetti L."/>
            <person name="Hamelin R.C."/>
            <person name="Kema G.H.J."/>
            <person name="Lawrence C."/>
            <person name="Scott J.A."/>
            <person name="Spatafora J.W."/>
            <person name="Turgeon B.G."/>
            <person name="de Wit P.J.G.M."/>
            <person name="Zhong S."/>
            <person name="Goodwin S.B."/>
            <person name="Grigoriev I.V."/>
        </authorList>
    </citation>
    <scope>NUCLEOTIDE SEQUENCE [LARGE SCALE GENOMIC DNA]</scope>
    <source>
        <strain evidence="3">C5 / ATCC 48332 / race O</strain>
    </source>
</reference>
<proteinExistence type="predicted"/>
<dbReference type="HOGENOM" id="CLU_105490_0_0_1"/>
<name>M2UEF6_COCH5</name>
<dbReference type="OMA" id="MDLRHQS"/>
<organism evidence="2 3">
    <name type="scientific">Cochliobolus heterostrophus (strain C5 / ATCC 48332 / race O)</name>
    <name type="common">Southern corn leaf blight fungus</name>
    <name type="synonym">Bipolaris maydis</name>
    <dbReference type="NCBI Taxonomy" id="701091"/>
    <lineage>
        <taxon>Eukaryota</taxon>
        <taxon>Fungi</taxon>
        <taxon>Dikarya</taxon>
        <taxon>Ascomycota</taxon>
        <taxon>Pezizomycotina</taxon>
        <taxon>Dothideomycetes</taxon>
        <taxon>Pleosporomycetidae</taxon>
        <taxon>Pleosporales</taxon>
        <taxon>Pleosporineae</taxon>
        <taxon>Pleosporaceae</taxon>
        <taxon>Bipolaris</taxon>
    </lineage>
</organism>
<feature type="compositionally biased region" description="Low complexity" evidence="1">
    <location>
        <begin position="99"/>
        <end position="152"/>
    </location>
</feature>
<feature type="compositionally biased region" description="Basic and acidic residues" evidence="1">
    <location>
        <begin position="153"/>
        <end position="170"/>
    </location>
</feature>
<protein>
    <submittedName>
        <fullName evidence="2">Uncharacterized protein</fullName>
    </submittedName>
</protein>
<sequence>MDHTTNIVPSYPEAFPPLDSYTPITSQHNHSAPPICDDIYSSTTTTTTTTTATTLDPVFQIQYDTPLYTEINIPLPRLPPPRNPACKTGNITSPPPSPSTAAAAAAAAQDAPPRGRSKTLSSLSRFRTRRSSSTSSSQTPPSPSISSSAMQRQSDDTPRTRPRKETIKSREINALMDLRHQSKKGPSGTIDALAVVPAVLVLSAELFTPGEKGGKRKDSGVGRWEDGIR</sequence>